<feature type="compositionally biased region" description="Basic residues" evidence="1">
    <location>
        <begin position="673"/>
        <end position="685"/>
    </location>
</feature>
<proteinExistence type="predicted"/>
<sequence length="700" mass="79746">MSKHFIIVLLLFQLFHHGFAEDTDAMTAHTEALRVERLALEHTKYVNQEYRYNEVLSMLRPNQFANAYTLVPLVIKHMMKPLDLTFPSVVVQKPNAEMSQAELELHWELLGLTASLLKKKRTMNGMDSVDRLRQRYQQEMLKRLHDAMFRPSFAIEYSQGQTVDWISINMAFMSDFLRGDKDLYFLKHTNYSPVSSFTECDVLLNEEPSSKSAHDLYWDYDFFDYPEHMFYRMLYKKMIAQREEFIITACSRFLEQRENSGSPANSGLIQRLTRDIDRKEDLLNYHKEVVSKYMKQLSELHLNMPENVNGQLHLVTSEIVNLKREMARTHYQWTDTVAKISEIVAAASLLLGFRQQGLDLPFETTLLFELLPQNVCQTEISPYLALAAEYYLLLLWRCMQQLSLLVWFRGRYVIELLPENPSFTSEQINGAVTEIADMAEYALSVFDAYEKFAQWQTPLLSGEERQECLRLIVQGRNHLASTWQTIIDEHAEKYINAVNRALAHIQNFDISAGAELSSSIILVDGIPPEINHLISAEPVPANLPPEYLKLAASFHYLVAQRVDSAIKSEAIGDGKEINSKLWSYVLARTAVCTVYNDAAISAGVRVLPDMRDSSLWQVGSPSTVALRDQVSPNTDAQGDILDPTTSIHSGPYDSIETGLGTRTRAVSEASSRSGRRQNRRNRHAGGRSDVGPWGGPGGLE</sequence>
<protein>
    <submittedName>
        <fullName evidence="3">Uncharacterized protein</fullName>
    </submittedName>
</protein>
<evidence type="ECO:0000256" key="1">
    <source>
        <dbReference type="SAM" id="MobiDB-lite"/>
    </source>
</evidence>
<name>A0A507D1U6_9FUNG</name>
<evidence type="ECO:0000256" key="2">
    <source>
        <dbReference type="SAM" id="SignalP"/>
    </source>
</evidence>
<organism evidence="3 4">
    <name type="scientific">Synchytrium endobioticum</name>
    <dbReference type="NCBI Taxonomy" id="286115"/>
    <lineage>
        <taxon>Eukaryota</taxon>
        <taxon>Fungi</taxon>
        <taxon>Fungi incertae sedis</taxon>
        <taxon>Chytridiomycota</taxon>
        <taxon>Chytridiomycota incertae sedis</taxon>
        <taxon>Chytridiomycetes</taxon>
        <taxon>Synchytriales</taxon>
        <taxon>Synchytriaceae</taxon>
        <taxon>Synchytrium</taxon>
    </lineage>
</organism>
<accession>A0A507D1U6</accession>
<reference evidence="3 4" key="1">
    <citation type="journal article" date="2019" name="Sci. Rep.">
        <title>Comparative genomics of chytrid fungi reveal insights into the obligate biotrophic and pathogenic lifestyle of Synchytrium endobioticum.</title>
        <authorList>
            <person name="van de Vossenberg B.T.L.H."/>
            <person name="Warris S."/>
            <person name="Nguyen H.D.T."/>
            <person name="van Gent-Pelzer M.P.E."/>
            <person name="Joly D.L."/>
            <person name="van de Geest H.C."/>
            <person name="Bonants P.J.M."/>
            <person name="Smith D.S."/>
            <person name="Levesque C.A."/>
            <person name="van der Lee T.A.J."/>
        </authorList>
    </citation>
    <scope>NUCLEOTIDE SEQUENCE [LARGE SCALE GENOMIC DNA]</scope>
    <source>
        <strain evidence="3 4">LEV6574</strain>
    </source>
</reference>
<evidence type="ECO:0000313" key="4">
    <source>
        <dbReference type="Proteomes" id="UP000320475"/>
    </source>
</evidence>
<feature type="chain" id="PRO_5021397500" evidence="2">
    <location>
        <begin position="21"/>
        <end position="700"/>
    </location>
</feature>
<dbReference type="AlphaFoldDB" id="A0A507D1U6"/>
<feature type="region of interest" description="Disordered" evidence="1">
    <location>
        <begin position="629"/>
        <end position="700"/>
    </location>
</feature>
<keyword evidence="2" id="KW-0732">Signal</keyword>
<dbReference type="Proteomes" id="UP000320475">
    <property type="component" value="Unassembled WGS sequence"/>
</dbReference>
<feature type="signal peptide" evidence="2">
    <location>
        <begin position="1"/>
        <end position="20"/>
    </location>
</feature>
<comment type="caution">
    <text evidence="3">The sequence shown here is derived from an EMBL/GenBank/DDBJ whole genome shotgun (WGS) entry which is preliminary data.</text>
</comment>
<gene>
    <name evidence="3" type="ORF">SeLEV6574_g04002</name>
</gene>
<dbReference type="EMBL" id="QEAM01000149">
    <property type="protein sequence ID" value="TPX45220.1"/>
    <property type="molecule type" value="Genomic_DNA"/>
</dbReference>
<evidence type="ECO:0000313" key="3">
    <source>
        <dbReference type="EMBL" id="TPX45220.1"/>
    </source>
</evidence>
<dbReference type="VEuPathDB" id="FungiDB:SeMB42_g04953"/>